<reference evidence="3" key="1">
    <citation type="submission" date="2009-09" db="EMBL/GenBank/DDBJ databases">
        <title>The complete genome of Nakamurella multipartita DSM 44233.</title>
        <authorList>
            <consortium name="US DOE Joint Genome Institute (JGI-PGF)"/>
            <person name="Lucas S."/>
            <person name="Copeland A."/>
            <person name="Lapidus A."/>
            <person name="Glavina del Rio T."/>
            <person name="Dalin E."/>
            <person name="Tice H."/>
            <person name="Bruce D."/>
            <person name="Goodwin L."/>
            <person name="Pitluck S."/>
            <person name="Kyrpides N."/>
            <person name="Mavromatis K."/>
            <person name="Ivanova N."/>
            <person name="Ovchinnikova G."/>
            <person name="Sims D."/>
            <person name="Meincke L."/>
            <person name="Brettin T."/>
            <person name="Detter J.C."/>
            <person name="Han C."/>
            <person name="Larimer F."/>
            <person name="Land M."/>
            <person name="Hauser L."/>
            <person name="Markowitz V."/>
            <person name="Cheng J.-F."/>
            <person name="Hugenholtz P."/>
            <person name="Woyke T."/>
            <person name="Wu D."/>
            <person name="Klenk H.-P."/>
            <person name="Eisen J.A."/>
        </authorList>
    </citation>
    <scope>NUCLEOTIDE SEQUENCE [LARGE SCALE GENOMIC DNA]</scope>
    <source>
        <strain evidence="3">ATCC 700099 / DSM 44233 / CIP 104796 / JCM 9543 / NBRC 105858 / Y-104</strain>
    </source>
</reference>
<dbReference type="KEGG" id="nml:Namu_0392"/>
<gene>
    <name evidence="2" type="ordered locus">Namu_0392</name>
</gene>
<dbReference type="RefSeq" id="WP_015745736.1">
    <property type="nucleotide sequence ID" value="NC_013235.1"/>
</dbReference>
<evidence type="ECO:0000313" key="3">
    <source>
        <dbReference type="Proteomes" id="UP000002218"/>
    </source>
</evidence>
<dbReference type="STRING" id="479431.Namu_0392"/>
<dbReference type="InterPro" id="IPR018723">
    <property type="entry name" value="DUF2254_membrane"/>
</dbReference>
<dbReference type="eggNOG" id="COG4325">
    <property type="taxonomic scope" value="Bacteria"/>
</dbReference>
<protein>
    <recommendedName>
        <fullName evidence="4">DUF2254 domain-containing protein</fullName>
    </recommendedName>
</protein>
<feature type="transmembrane region" description="Helical" evidence="1">
    <location>
        <begin position="20"/>
        <end position="38"/>
    </location>
</feature>
<name>C8X647_NAKMY</name>
<keyword evidence="1" id="KW-1133">Transmembrane helix</keyword>
<evidence type="ECO:0008006" key="4">
    <source>
        <dbReference type="Google" id="ProtNLM"/>
    </source>
</evidence>
<feature type="transmembrane region" description="Helical" evidence="1">
    <location>
        <begin position="111"/>
        <end position="130"/>
    </location>
</feature>
<evidence type="ECO:0000256" key="1">
    <source>
        <dbReference type="SAM" id="Phobius"/>
    </source>
</evidence>
<dbReference type="AlphaFoldDB" id="C8X647"/>
<reference evidence="2 3" key="2">
    <citation type="journal article" date="2010" name="Stand. Genomic Sci.">
        <title>Complete genome sequence of Nakamurella multipartita type strain (Y-104).</title>
        <authorList>
            <person name="Tice H."/>
            <person name="Mayilraj S."/>
            <person name="Sims D."/>
            <person name="Lapidus A."/>
            <person name="Nolan M."/>
            <person name="Lucas S."/>
            <person name="Glavina Del Rio T."/>
            <person name="Copeland A."/>
            <person name="Cheng J.F."/>
            <person name="Meincke L."/>
            <person name="Bruce D."/>
            <person name="Goodwin L."/>
            <person name="Pitluck S."/>
            <person name="Ivanova N."/>
            <person name="Mavromatis K."/>
            <person name="Ovchinnikova G."/>
            <person name="Pati A."/>
            <person name="Chen A."/>
            <person name="Palaniappan K."/>
            <person name="Land M."/>
            <person name="Hauser L."/>
            <person name="Chang Y.J."/>
            <person name="Jeffries C.D."/>
            <person name="Detter J.C."/>
            <person name="Brettin T."/>
            <person name="Rohde M."/>
            <person name="Goker M."/>
            <person name="Bristow J."/>
            <person name="Eisen J.A."/>
            <person name="Markowitz V."/>
            <person name="Hugenholtz P."/>
            <person name="Kyrpides N.C."/>
            <person name="Klenk H.P."/>
            <person name="Chen F."/>
        </authorList>
    </citation>
    <scope>NUCLEOTIDE SEQUENCE [LARGE SCALE GENOMIC DNA]</scope>
    <source>
        <strain evidence="3">ATCC 700099 / DSM 44233 / CIP 104796 / JCM 9543 / NBRC 105858 / Y-104</strain>
    </source>
</reference>
<dbReference type="HOGENOM" id="CLU_032303_1_1_11"/>
<feature type="transmembrane region" description="Helical" evidence="1">
    <location>
        <begin position="142"/>
        <end position="170"/>
    </location>
</feature>
<keyword evidence="3" id="KW-1185">Reference proteome</keyword>
<proteinExistence type="predicted"/>
<organism evidence="2 3">
    <name type="scientific">Nakamurella multipartita (strain ATCC 700099 / DSM 44233 / CIP 104796 / JCM 9543 / NBRC 105858 / Y-104)</name>
    <name type="common">Microsphaera multipartita</name>
    <dbReference type="NCBI Taxonomy" id="479431"/>
    <lineage>
        <taxon>Bacteria</taxon>
        <taxon>Bacillati</taxon>
        <taxon>Actinomycetota</taxon>
        <taxon>Actinomycetes</taxon>
        <taxon>Nakamurellales</taxon>
        <taxon>Nakamurellaceae</taxon>
        <taxon>Nakamurella</taxon>
    </lineage>
</organism>
<keyword evidence="1" id="KW-0812">Transmembrane</keyword>
<dbReference type="InParanoid" id="C8X647"/>
<keyword evidence="1" id="KW-0472">Membrane</keyword>
<sequence>MPTPSQGGWSVLRDAVRTQLWPIPAVGIGLAVFLGVLLPQLDAQIDDGLPSAVTDYLFGGGAEAARAVLEAVAGSLITVTSLTFSLTVVTLQLASSQFSPRLLRTFSSDRFVQITLGVFLGTFTYALTVLRTVRTAADDQELFVPQIAVTVAFLLAVASVFALVIFLAHLAKEIRVETMLATVHRDATATLRRVLPDRQADRPPATAPDIPAVSEVVPAPSSGFLVWIDELAVLRAARQGDAILTITAPPGSSLIQGVPMGECWPRRGAEFDPDVLRELRDAIAPAIHTGPERTAAQDVAFGLRQLTDVTVKALSPGINDPTTAIHALGHASALLTELVGRDLGPRVLADDDGPTRVILQRPGFAELLDLAVAQPRRYGAGDPAVLDRLFQLLREVAWLVTDPIEQRSIAEQLARLRATTEAQSFDVAEQKMLKRTADEVIPALGGRWRHRS</sequence>
<evidence type="ECO:0000313" key="2">
    <source>
        <dbReference type="EMBL" id="ACV76818.1"/>
    </source>
</evidence>
<dbReference type="OrthoDB" id="2955631at2"/>
<dbReference type="Pfam" id="PF10011">
    <property type="entry name" value="DUF2254"/>
    <property type="match status" value="1"/>
</dbReference>
<dbReference type="Proteomes" id="UP000002218">
    <property type="component" value="Chromosome"/>
</dbReference>
<accession>C8X647</accession>
<dbReference type="EMBL" id="CP001737">
    <property type="protein sequence ID" value="ACV76818.1"/>
    <property type="molecule type" value="Genomic_DNA"/>
</dbReference>
<feature type="transmembrane region" description="Helical" evidence="1">
    <location>
        <begin position="67"/>
        <end position="91"/>
    </location>
</feature>